<dbReference type="Pfam" id="PF01895">
    <property type="entry name" value="PhoU"/>
    <property type="match status" value="1"/>
</dbReference>
<dbReference type="InterPro" id="IPR028366">
    <property type="entry name" value="PhoU"/>
</dbReference>
<sequence length="108" mass="12458">KPYVDLPRMSDLVEEMVRNALNAVVRRDVELAQKVLATDDQVDHYRDQIFRELLTYMMGDSSVVFPAFELIMAAKNLERIGDHATNIAEDVIYIVQGQDVRHPTVDRR</sequence>
<keyword evidence="4" id="KW-1185">Reference proteome</keyword>
<evidence type="ECO:0000313" key="4">
    <source>
        <dbReference type="Proteomes" id="UP000567293"/>
    </source>
</evidence>
<accession>A0A7V8NR93</accession>
<reference evidence="3" key="1">
    <citation type="submission" date="2020-06" db="EMBL/GenBank/DDBJ databases">
        <title>Legume-microbial interactions unlock mineral nutrients during tropical forest succession.</title>
        <authorList>
            <person name="Epihov D.Z."/>
        </authorList>
    </citation>
    <scope>NUCLEOTIDE SEQUENCE [LARGE SCALE GENOMIC DNA]</scope>
    <source>
        <strain evidence="3">Pan2503</strain>
    </source>
</reference>
<dbReference type="InterPro" id="IPR038078">
    <property type="entry name" value="PhoU-like_sf"/>
</dbReference>
<dbReference type="SUPFAM" id="SSF109755">
    <property type="entry name" value="PhoU-like"/>
    <property type="match status" value="1"/>
</dbReference>
<evidence type="ECO:0000256" key="1">
    <source>
        <dbReference type="ARBA" id="ARBA00008107"/>
    </source>
</evidence>
<gene>
    <name evidence="3" type="ORF">HRJ53_12200</name>
</gene>
<feature type="domain" description="PhoU" evidence="2">
    <location>
        <begin position="6"/>
        <end position="91"/>
    </location>
</feature>
<dbReference type="AlphaFoldDB" id="A0A7V8NR93"/>
<comment type="caution">
    <text evidence="3">The sequence shown here is derived from an EMBL/GenBank/DDBJ whole genome shotgun (WGS) entry which is preliminary data.</text>
</comment>
<dbReference type="Gene3D" id="1.20.58.220">
    <property type="entry name" value="Phosphate transport system protein phou homolog 2, domain 2"/>
    <property type="match status" value="1"/>
</dbReference>
<evidence type="ECO:0000259" key="2">
    <source>
        <dbReference type="Pfam" id="PF01895"/>
    </source>
</evidence>
<dbReference type="EMBL" id="JACDQQ010001191">
    <property type="protein sequence ID" value="MBA0085750.1"/>
    <property type="molecule type" value="Genomic_DNA"/>
</dbReference>
<dbReference type="PANTHER" id="PTHR42930:SF3">
    <property type="entry name" value="PHOSPHATE-SPECIFIC TRANSPORT SYSTEM ACCESSORY PROTEIN PHOU"/>
    <property type="match status" value="1"/>
</dbReference>
<dbReference type="InterPro" id="IPR026022">
    <property type="entry name" value="PhoU_dom"/>
</dbReference>
<protein>
    <submittedName>
        <fullName evidence="3">Phosphate transport system regulatory protein PhoU</fullName>
    </submittedName>
</protein>
<evidence type="ECO:0000313" key="3">
    <source>
        <dbReference type="EMBL" id="MBA0085750.1"/>
    </source>
</evidence>
<feature type="non-terminal residue" evidence="3">
    <location>
        <position position="1"/>
    </location>
</feature>
<dbReference type="PANTHER" id="PTHR42930">
    <property type="entry name" value="PHOSPHATE-SPECIFIC TRANSPORT SYSTEM ACCESSORY PROTEIN PHOU"/>
    <property type="match status" value="1"/>
</dbReference>
<comment type="similarity">
    <text evidence="1">Belongs to the PhoU family.</text>
</comment>
<dbReference type="Proteomes" id="UP000567293">
    <property type="component" value="Unassembled WGS sequence"/>
</dbReference>
<name>A0A7V8NR93_9BACT</name>
<proteinExistence type="inferred from homology"/>
<dbReference type="GO" id="GO:0045936">
    <property type="term" value="P:negative regulation of phosphate metabolic process"/>
    <property type="evidence" value="ECO:0007669"/>
    <property type="project" value="InterPro"/>
</dbReference>
<organism evidence="3 4">
    <name type="scientific">Candidatus Acidiferrum panamense</name>
    <dbReference type="NCBI Taxonomy" id="2741543"/>
    <lineage>
        <taxon>Bacteria</taxon>
        <taxon>Pseudomonadati</taxon>
        <taxon>Acidobacteriota</taxon>
        <taxon>Terriglobia</taxon>
        <taxon>Candidatus Acidiferrales</taxon>
        <taxon>Candidatus Acidiferrum</taxon>
    </lineage>
</organism>
<dbReference type="GO" id="GO:0030643">
    <property type="term" value="P:intracellular phosphate ion homeostasis"/>
    <property type="evidence" value="ECO:0007669"/>
    <property type="project" value="InterPro"/>
</dbReference>